<keyword evidence="2" id="KW-1185">Reference proteome</keyword>
<dbReference type="KEGG" id="ala:BFG52_07750"/>
<proteinExistence type="predicted"/>
<dbReference type="OrthoDB" id="6713098at2"/>
<dbReference type="RefSeq" id="WP_067554329.1">
    <property type="nucleotide sequence ID" value="NZ_CP016895.1"/>
</dbReference>
<dbReference type="Proteomes" id="UP000093391">
    <property type="component" value="Chromosome"/>
</dbReference>
<dbReference type="AlphaFoldDB" id="A0A1B2LZ80"/>
<dbReference type="EMBL" id="CP016895">
    <property type="protein sequence ID" value="AOA58258.1"/>
    <property type="molecule type" value="Genomic_DNA"/>
</dbReference>
<evidence type="ECO:0008006" key="3">
    <source>
        <dbReference type="Google" id="ProtNLM"/>
    </source>
</evidence>
<evidence type="ECO:0000313" key="2">
    <source>
        <dbReference type="Proteomes" id="UP000093391"/>
    </source>
</evidence>
<reference evidence="1 2" key="1">
    <citation type="submission" date="2016-08" db="EMBL/GenBank/DDBJ databases">
        <authorList>
            <person name="Seilhamer J.J."/>
        </authorList>
    </citation>
    <scope>NUCLEOTIDE SEQUENCE [LARGE SCALE GENOMIC DNA]</scope>
    <source>
        <strain evidence="1 2">BRTC-1</strain>
    </source>
</reference>
<accession>A0A1B2LZ80</accession>
<protein>
    <recommendedName>
        <fullName evidence="3">MarR family transcriptional regulator</fullName>
    </recommendedName>
</protein>
<gene>
    <name evidence="1" type="ORF">BFG52_07750</name>
</gene>
<dbReference type="STRING" id="1789224.BFG52_07750"/>
<organism evidence="1 2">
    <name type="scientific">Acinetobacter larvae</name>
    <dbReference type="NCBI Taxonomy" id="1789224"/>
    <lineage>
        <taxon>Bacteria</taxon>
        <taxon>Pseudomonadati</taxon>
        <taxon>Pseudomonadota</taxon>
        <taxon>Gammaproteobacteria</taxon>
        <taxon>Moraxellales</taxon>
        <taxon>Moraxellaceae</taxon>
        <taxon>Acinetobacter</taxon>
    </lineage>
</organism>
<name>A0A1B2LZ80_9GAMM</name>
<evidence type="ECO:0000313" key="1">
    <source>
        <dbReference type="EMBL" id="AOA58258.1"/>
    </source>
</evidence>
<sequence>MTITSQKSFEKRLDIIIYAVHATKPFMRKDIALHVINASLHTASNCLTDLVELGYLKRVSIYHYEATEMARALFSTSKTIDGPKYQTGTPKVILEASR</sequence>